<comment type="caution">
    <text evidence="3">The sequence shown here is derived from an EMBL/GenBank/DDBJ whole genome shotgun (WGS) entry which is preliminary data.</text>
</comment>
<evidence type="ECO:0000313" key="3">
    <source>
        <dbReference type="EMBL" id="MCL1125205.1"/>
    </source>
</evidence>
<dbReference type="Pfam" id="PF03629">
    <property type="entry name" value="SASA"/>
    <property type="match status" value="1"/>
</dbReference>
<evidence type="ECO:0000259" key="2">
    <source>
        <dbReference type="Pfam" id="PF03629"/>
    </source>
</evidence>
<name>A0ABT0LCJ8_9GAMM</name>
<reference evidence="3 4" key="1">
    <citation type="submission" date="2022-01" db="EMBL/GenBank/DDBJ databases">
        <title>Whole genome-based taxonomy of the Shewanellaceae.</title>
        <authorList>
            <person name="Martin-Rodriguez A.J."/>
        </authorList>
    </citation>
    <scope>NUCLEOTIDE SEQUENCE [LARGE SCALE GENOMIC DNA]</scope>
    <source>
        <strain evidence="3 4">DSM 17177</strain>
    </source>
</reference>
<proteinExistence type="predicted"/>
<sequence>MKKKEIFLLMGQSNMAGRGLLSESPSIEDPQIEVFKNNEWIPAVEPLHSDNAEAGIGLAMSFAKSVRAHEPGSTVQLVPCAVGSTCIDDWLEGPIYDKALSNIKNALQGGELKAILWLQGESDCSHPINADLYLGKLEQFVVQIRAELNHPDIPFISGELPDFLKQGGRFQHIDKINRAISLLETKIPHYRRVKTNGLTPNRDNIHFDSKSLRILGHRYFDAYLSIPI</sequence>
<protein>
    <submittedName>
        <fullName evidence="3">Sialate O-acetylesterase</fullName>
    </submittedName>
</protein>
<evidence type="ECO:0000313" key="4">
    <source>
        <dbReference type="Proteomes" id="UP001203423"/>
    </source>
</evidence>
<dbReference type="InterPro" id="IPR005181">
    <property type="entry name" value="SASA"/>
</dbReference>
<evidence type="ECO:0000256" key="1">
    <source>
        <dbReference type="ARBA" id="ARBA00022801"/>
    </source>
</evidence>
<feature type="domain" description="Sialate O-acetylesterase" evidence="2">
    <location>
        <begin position="4"/>
        <end position="224"/>
    </location>
</feature>
<keyword evidence="1" id="KW-0378">Hydrolase</keyword>
<dbReference type="SUPFAM" id="SSF52266">
    <property type="entry name" value="SGNH hydrolase"/>
    <property type="match status" value="1"/>
</dbReference>
<accession>A0ABT0LCJ8</accession>
<dbReference type="Proteomes" id="UP001203423">
    <property type="component" value="Unassembled WGS sequence"/>
</dbReference>
<dbReference type="RefSeq" id="WP_248940520.1">
    <property type="nucleotide sequence ID" value="NZ_JAKIKS010000042.1"/>
</dbReference>
<dbReference type="EMBL" id="JAKIKS010000042">
    <property type="protein sequence ID" value="MCL1125205.1"/>
    <property type="molecule type" value="Genomic_DNA"/>
</dbReference>
<dbReference type="InterPro" id="IPR052940">
    <property type="entry name" value="Carb_Esterase_6"/>
</dbReference>
<dbReference type="Gene3D" id="3.40.50.1110">
    <property type="entry name" value="SGNH hydrolase"/>
    <property type="match status" value="1"/>
</dbReference>
<gene>
    <name evidence="3" type="ORF">L2764_12145</name>
</gene>
<dbReference type="PANTHER" id="PTHR31988:SF19">
    <property type="entry name" value="9-O-ACETYL-N-ACETYLNEURAMINIC ACID DEACETYLASE-RELATED"/>
    <property type="match status" value="1"/>
</dbReference>
<dbReference type="PANTHER" id="PTHR31988">
    <property type="entry name" value="ESTERASE, PUTATIVE (DUF303)-RELATED"/>
    <property type="match status" value="1"/>
</dbReference>
<organism evidence="3 4">
    <name type="scientific">Shewanella surugensis</name>
    <dbReference type="NCBI Taxonomy" id="212020"/>
    <lineage>
        <taxon>Bacteria</taxon>
        <taxon>Pseudomonadati</taxon>
        <taxon>Pseudomonadota</taxon>
        <taxon>Gammaproteobacteria</taxon>
        <taxon>Alteromonadales</taxon>
        <taxon>Shewanellaceae</taxon>
        <taxon>Shewanella</taxon>
    </lineage>
</organism>
<dbReference type="InterPro" id="IPR036514">
    <property type="entry name" value="SGNH_hydro_sf"/>
</dbReference>
<keyword evidence="4" id="KW-1185">Reference proteome</keyword>